<dbReference type="STRING" id="933852.A0A0C3AAZ1"/>
<dbReference type="PROSITE" id="PS00131">
    <property type="entry name" value="CARBOXYPEPT_SER_SER"/>
    <property type="match status" value="1"/>
</dbReference>
<dbReference type="SUPFAM" id="SSF53474">
    <property type="entry name" value="alpha/beta-Hydrolases"/>
    <property type="match status" value="1"/>
</dbReference>
<feature type="signal peptide" evidence="6">
    <location>
        <begin position="1"/>
        <end position="18"/>
    </location>
</feature>
<dbReference type="PANTHER" id="PTHR11802">
    <property type="entry name" value="SERINE PROTEASE FAMILY S10 SERINE CARBOXYPEPTIDASE"/>
    <property type="match status" value="1"/>
</dbReference>
<sequence>MRSLVPLVIAAHVLGALAVPTTNTLRDDGILGSAKAILAQVDALAGNVASGLLEAVEAAVEHAWNPHSEKEQRARTSVVESEGVRYEKIELGALKDHSLRISSKRSTLCDPDVKQHSGYLDVSDGKHLFFWYFEARDSPEDKPLVLWLNGGPGCSSSTGLLFELGPCSIRYNTSTPTSFPYTEVNPYSWTEHANMIFLDQPTNVGFSYSSDSSTVNTSPVAAKDVYAFLQLFFAKYEKLAGKEFHVAAESYGGTYAPNIGKVIHESNNGLKEMRAAVQESGQMTVLSTEQQDMVADFKHVNLKSLILANGLTEPYTQYASIPDYLCDGPYAPLDPEGSECQSLRGKVSTCQGLIKRCYDSGSRFSCVPAGLYCNSQLMSPLMNLGLNPYDLRQKCDRQKDGDLCYKQMTWIDEWLNKDEVKRALGVPVEREFESCNMQVNQGFFFQGDGMHNSALLLTPLLNDGVKLLVYAGNADGMCNYMGNFNWMLALEAHPYAMEFRNATTKHWHLPASSSKGEKRVRAGDVRAAYGDNVKDGVGSYVFVAVHEAGHMVPYDQPEAASDLFGRWLRDESLTA</sequence>
<organism evidence="7 8">
    <name type="scientific">Serendipita vermifera MAFF 305830</name>
    <dbReference type="NCBI Taxonomy" id="933852"/>
    <lineage>
        <taxon>Eukaryota</taxon>
        <taxon>Fungi</taxon>
        <taxon>Dikarya</taxon>
        <taxon>Basidiomycota</taxon>
        <taxon>Agaricomycotina</taxon>
        <taxon>Agaricomycetes</taxon>
        <taxon>Sebacinales</taxon>
        <taxon>Serendipitaceae</taxon>
        <taxon>Serendipita</taxon>
    </lineage>
</organism>
<evidence type="ECO:0000256" key="4">
    <source>
        <dbReference type="ARBA" id="ARBA00022801"/>
    </source>
</evidence>
<dbReference type="EC" id="3.4.16.-" evidence="6"/>
<dbReference type="GO" id="GO:0006508">
    <property type="term" value="P:proteolysis"/>
    <property type="evidence" value="ECO:0007669"/>
    <property type="project" value="UniProtKB-KW"/>
</dbReference>
<keyword evidence="2 6" id="KW-0121">Carboxypeptidase</keyword>
<evidence type="ECO:0000256" key="3">
    <source>
        <dbReference type="ARBA" id="ARBA00022670"/>
    </source>
</evidence>
<feature type="chain" id="PRO_5006514393" description="Carboxypeptidase" evidence="6">
    <location>
        <begin position="19"/>
        <end position="575"/>
    </location>
</feature>
<evidence type="ECO:0000256" key="6">
    <source>
        <dbReference type="RuleBase" id="RU361156"/>
    </source>
</evidence>
<dbReference type="Gene3D" id="1.10.287.410">
    <property type="match status" value="1"/>
</dbReference>
<protein>
    <recommendedName>
        <fullName evidence="6">Carboxypeptidase</fullName>
        <ecNumber evidence="6">3.4.16.-</ecNumber>
    </recommendedName>
</protein>
<dbReference type="InterPro" id="IPR001563">
    <property type="entry name" value="Peptidase_S10"/>
</dbReference>
<dbReference type="AlphaFoldDB" id="A0A0C3AAZ1"/>
<keyword evidence="4 6" id="KW-0378">Hydrolase</keyword>
<name>A0A0C3AAZ1_SERVB</name>
<dbReference type="PANTHER" id="PTHR11802:SF452">
    <property type="entry name" value="CARBOXYPEPTIDASE"/>
    <property type="match status" value="1"/>
</dbReference>
<dbReference type="HOGENOM" id="CLU_008523_10_4_1"/>
<accession>A0A0C3AAZ1</accession>
<evidence type="ECO:0000256" key="5">
    <source>
        <dbReference type="ARBA" id="ARBA00023180"/>
    </source>
</evidence>
<keyword evidence="3 6" id="KW-0645">Protease</keyword>
<dbReference type="Pfam" id="PF00450">
    <property type="entry name" value="Peptidase_S10"/>
    <property type="match status" value="1"/>
</dbReference>
<dbReference type="Proteomes" id="UP000054097">
    <property type="component" value="Unassembled WGS sequence"/>
</dbReference>
<evidence type="ECO:0000256" key="1">
    <source>
        <dbReference type="ARBA" id="ARBA00009431"/>
    </source>
</evidence>
<dbReference type="PRINTS" id="PR00724">
    <property type="entry name" value="CRBOXYPTASEC"/>
</dbReference>
<evidence type="ECO:0000256" key="2">
    <source>
        <dbReference type="ARBA" id="ARBA00022645"/>
    </source>
</evidence>
<dbReference type="GO" id="GO:0004185">
    <property type="term" value="F:serine-type carboxypeptidase activity"/>
    <property type="evidence" value="ECO:0007669"/>
    <property type="project" value="UniProtKB-UniRule"/>
</dbReference>
<keyword evidence="5" id="KW-0325">Glycoprotein</keyword>
<dbReference type="Gene3D" id="3.40.50.1820">
    <property type="entry name" value="alpha/beta hydrolase"/>
    <property type="match status" value="1"/>
</dbReference>
<evidence type="ECO:0000313" key="7">
    <source>
        <dbReference type="EMBL" id="KIM21810.1"/>
    </source>
</evidence>
<proteinExistence type="inferred from homology"/>
<dbReference type="EMBL" id="KN824371">
    <property type="protein sequence ID" value="KIM21810.1"/>
    <property type="molecule type" value="Genomic_DNA"/>
</dbReference>
<evidence type="ECO:0000313" key="8">
    <source>
        <dbReference type="Proteomes" id="UP000054097"/>
    </source>
</evidence>
<keyword evidence="8" id="KW-1185">Reference proteome</keyword>
<reference evidence="8" key="2">
    <citation type="submission" date="2015-01" db="EMBL/GenBank/DDBJ databases">
        <title>Evolutionary Origins and Diversification of the Mycorrhizal Mutualists.</title>
        <authorList>
            <consortium name="DOE Joint Genome Institute"/>
            <consortium name="Mycorrhizal Genomics Consortium"/>
            <person name="Kohler A."/>
            <person name="Kuo A."/>
            <person name="Nagy L.G."/>
            <person name="Floudas D."/>
            <person name="Copeland A."/>
            <person name="Barry K.W."/>
            <person name="Cichocki N."/>
            <person name="Veneault-Fourrey C."/>
            <person name="LaButti K."/>
            <person name="Lindquist E.A."/>
            <person name="Lipzen A."/>
            <person name="Lundell T."/>
            <person name="Morin E."/>
            <person name="Murat C."/>
            <person name="Riley R."/>
            <person name="Ohm R."/>
            <person name="Sun H."/>
            <person name="Tunlid A."/>
            <person name="Henrissat B."/>
            <person name="Grigoriev I.V."/>
            <person name="Hibbett D.S."/>
            <person name="Martin F."/>
        </authorList>
    </citation>
    <scope>NUCLEOTIDE SEQUENCE [LARGE SCALE GENOMIC DNA]</scope>
    <source>
        <strain evidence="8">MAFF 305830</strain>
    </source>
</reference>
<dbReference type="InterPro" id="IPR018202">
    <property type="entry name" value="Ser_caboxypep_ser_AS"/>
</dbReference>
<gene>
    <name evidence="7" type="ORF">M408DRAFT_300721</name>
</gene>
<reference evidence="7 8" key="1">
    <citation type="submission" date="2014-04" db="EMBL/GenBank/DDBJ databases">
        <authorList>
            <consortium name="DOE Joint Genome Institute"/>
            <person name="Kuo A."/>
            <person name="Zuccaro A."/>
            <person name="Kohler A."/>
            <person name="Nagy L.G."/>
            <person name="Floudas D."/>
            <person name="Copeland A."/>
            <person name="Barry K.W."/>
            <person name="Cichocki N."/>
            <person name="Veneault-Fourrey C."/>
            <person name="LaButti K."/>
            <person name="Lindquist E.A."/>
            <person name="Lipzen A."/>
            <person name="Lundell T."/>
            <person name="Morin E."/>
            <person name="Murat C."/>
            <person name="Sun H."/>
            <person name="Tunlid A."/>
            <person name="Henrissat B."/>
            <person name="Grigoriev I.V."/>
            <person name="Hibbett D.S."/>
            <person name="Martin F."/>
            <person name="Nordberg H.P."/>
            <person name="Cantor M.N."/>
            <person name="Hua S.X."/>
        </authorList>
    </citation>
    <scope>NUCLEOTIDE SEQUENCE [LARGE SCALE GENOMIC DNA]</scope>
    <source>
        <strain evidence="7 8">MAFF 305830</strain>
    </source>
</reference>
<comment type="similarity">
    <text evidence="1 6">Belongs to the peptidase S10 family.</text>
</comment>
<dbReference type="InterPro" id="IPR029058">
    <property type="entry name" value="AB_hydrolase_fold"/>
</dbReference>
<keyword evidence="6" id="KW-0732">Signal</keyword>
<dbReference type="GO" id="GO:0000324">
    <property type="term" value="C:fungal-type vacuole"/>
    <property type="evidence" value="ECO:0007669"/>
    <property type="project" value="TreeGrafter"/>
</dbReference>
<dbReference type="OrthoDB" id="443318at2759"/>